<comment type="caution">
    <text evidence="3">The sequence shown here is derived from an EMBL/GenBank/DDBJ whole genome shotgun (WGS) entry which is preliminary data.</text>
</comment>
<feature type="chain" id="PRO_5002018516" evidence="2">
    <location>
        <begin position="21"/>
        <end position="455"/>
    </location>
</feature>
<gene>
    <name evidence="3" type="ORF">NG99_22505</name>
</gene>
<dbReference type="NCBIfam" id="NF010279">
    <property type="entry name" value="PRK13723.1"/>
    <property type="match status" value="1"/>
</dbReference>
<dbReference type="Pfam" id="PF06122">
    <property type="entry name" value="TraH"/>
    <property type="match status" value="1"/>
</dbReference>
<dbReference type="OrthoDB" id="9797479at2"/>
<dbReference type="InterPro" id="IPR010927">
    <property type="entry name" value="T4SS_TraH"/>
</dbReference>
<feature type="coiled-coil region" evidence="1">
    <location>
        <begin position="392"/>
        <end position="426"/>
    </location>
</feature>
<dbReference type="RefSeq" id="WP_034898044.1">
    <property type="nucleotide sequence ID" value="NZ_JRUQ01000068.1"/>
</dbReference>
<accession>A0A0A3ZQF3</accession>
<evidence type="ECO:0000256" key="1">
    <source>
        <dbReference type="SAM" id="Coils"/>
    </source>
</evidence>
<dbReference type="Proteomes" id="UP000030351">
    <property type="component" value="Unassembled WGS sequence"/>
</dbReference>
<evidence type="ECO:0000256" key="2">
    <source>
        <dbReference type="SAM" id="SignalP"/>
    </source>
</evidence>
<sequence>MRKSLLAGLLALVCGSSAYAGVDSDLNSYFNKLGFEGNATGAAAWQGQAAGYVTGGNLFLRNQVRQIQVMSFTPPSLTAGCGGIDAYLGAFSFINSDQLQQFVKNLMANAQGYFFDLALQTVAPELKDAKDYLQKIATDLNSTNMSSCQAAQGIIGGLWPKTQVSQQKVCQDIAGESNLFADWAASRQGCTVGGEMSSVLDKADDSEKDQVLRNKNLMWEILSSNAMVGSDTELKELVMNLTGTMIYDSNGTPSVLSSQAGNPDLIKALMHGGSAKIQTCVSSGDCVKMTTGSVQISAGNALVSKVQNMINSIRDKLRTDEGLSETEKGFIQSTSVPVLRYLIDPMQLNLNVNMLAKMSDYIAYDILLQYMKELIDQARMQMASRNYPDTQLNALRESVSGASAQLEALQQEVQTKADALAELDRQMSYLRQQTSSQLLDRYQQNYRFAGSEGGM</sequence>
<dbReference type="eggNOG" id="ENOG502ZB1J">
    <property type="taxonomic scope" value="Bacteria"/>
</dbReference>
<proteinExistence type="predicted"/>
<organism evidence="3 4">
    <name type="scientific">Erwinia typographi</name>
    <dbReference type="NCBI Taxonomy" id="371042"/>
    <lineage>
        <taxon>Bacteria</taxon>
        <taxon>Pseudomonadati</taxon>
        <taxon>Pseudomonadota</taxon>
        <taxon>Gammaproteobacteria</taxon>
        <taxon>Enterobacterales</taxon>
        <taxon>Erwiniaceae</taxon>
        <taxon>Erwinia</taxon>
    </lineage>
</organism>
<dbReference type="AlphaFoldDB" id="A0A0A3ZQF3"/>
<evidence type="ECO:0000313" key="3">
    <source>
        <dbReference type="EMBL" id="KGT87933.1"/>
    </source>
</evidence>
<keyword evidence="2" id="KW-0732">Signal</keyword>
<feature type="signal peptide" evidence="2">
    <location>
        <begin position="1"/>
        <end position="20"/>
    </location>
</feature>
<keyword evidence="4" id="KW-1185">Reference proteome</keyword>
<keyword evidence="1" id="KW-0175">Coiled coil</keyword>
<reference evidence="3 4" key="1">
    <citation type="submission" date="2014-10" db="EMBL/GenBank/DDBJ databases">
        <title>Genome sequence of Erwinia typographi M043b.</title>
        <authorList>
            <person name="Chan K.-G."/>
            <person name="Tan W.-S."/>
        </authorList>
    </citation>
    <scope>NUCLEOTIDE SEQUENCE [LARGE SCALE GENOMIC DNA]</scope>
    <source>
        <strain evidence="3 4">M043b</strain>
    </source>
</reference>
<protein>
    <submittedName>
        <fullName evidence="3">Conjugal transfer protein TraH</fullName>
    </submittedName>
</protein>
<name>A0A0A3ZQF3_9GAMM</name>
<evidence type="ECO:0000313" key="4">
    <source>
        <dbReference type="Proteomes" id="UP000030351"/>
    </source>
</evidence>
<dbReference type="EMBL" id="JRUQ01000068">
    <property type="protein sequence ID" value="KGT87933.1"/>
    <property type="molecule type" value="Genomic_DNA"/>
</dbReference>
<dbReference type="STRING" id="371042.NG99_22505"/>